<reference evidence="2" key="2">
    <citation type="journal article" date="2015" name="Fish Shellfish Immunol.">
        <title>Early steps in the European eel (Anguilla anguilla)-Vibrio vulnificus interaction in the gills: Role of the RtxA13 toxin.</title>
        <authorList>
            <person name="Callol A."/>
            <person name="Pajuelo D."/>
            <person name="Ebbesson L."/>
            <person name="Teles M."/>
            <person name="MacKenzie S."/>
            <person name="Amaro C."/>
        </authorList>
    </citation>
    <scope>NUCLEOTIDE SEQUENCE</scope>
</reference>
<dbReference type="EMBL" id="GBXM01009385">
    <property type="protein sequence ID" value="JAH99192.1"/>
    <property type="molecule type" value="Transcribed_RNA"/>
</dbReference>
<keyword evidence="1" id="KW-0812">Transmembrane</keyword>
<evidence type="ECO:0000256" key="1">
    <source>
        <dbReference type="SAM" id="Phobius"/>
    </source>
</evidence>
<dbReference type="AlphaFoldDB" id="A0A0E9X8V9"/>
<name>A0A0E9X8V9_ANGAN</name>
<keyword evidence="1" id="KW-1133">Transmembrane helix</keyword>
<keyword evidence="1" id="KW-0472">Membrane</keyword>
<accession>A0A0E9X8V9</accession>
<proteinExistence type="predicted"/>
<sequence>MYFKYELFQSAKMNVVYCKICFFCYYAHVILRWQIQL</sequence>
<organism evidence="2">
    <name type="scientific">Anguilla anguilla</name>
    <name type="common">European freshwater eel</name>
    <name type="synonym">Muraena anguilla</name>
    <dbReference type="NCBI Taxonomy" id="7936"/>
    <lineage>
        <taxon>Eukaryota</taxon>
        <taxon>Metazoa</taxon>
        <taxon>Chordata</taxon>
        <taxon>Craniata</taxon>
        <taxon>Vertebrata</taxon>
        <taxon>Euteleostomi</taxon>
        <taxon>Actinopterygii</taxon>
        <taxon>Neopterygii</taxon>
        <taxon>Teleostei</taxon>
        <taxon>Anguilliformes</taxon>
        <taxon>Anguillidae</taxon>
        <taxon>Anguilla</taxon>
    </lineage>
</organism>
<reference evidence="2" key="1">
    <citation type="submission" date="2014-11" db="EMBL/GenBank/DDBJ databases">
        <authorList>
            <person name="Amaro Gonzalez C."/>
        </authorList>
    </citation>
    <scope>NUCLEOTIDE SEQUENCE</scope>
</reference>
<evidence type="ECO:0000313" key="2">
    <source>
        <dbReference type="EMBL" id="JAH99192.1"/>
    </source>
</evidence>
<protein>
    <submittedName>
        <fullName evidence="2">Uncharacterized protein</fullName>
    </submittedName>
</protein>
<feature type="transmembrane region" description="Helical" evidence="1">
    <location>
        <begin position="16"/>
        <end position="35"/>
    </location>
</feature>